<reference evidence="3 4" key="1">
    <citation type="journal article" date="2023" name="Elife">
        <title>Identification of key yeast species and microbe-microbe interactions impacting larval growth of Drosophila in the wild.</title>
        <authorList>
            <person name="Mure A."/>
            <person name="Sugiura Y."/>
            <person name="Maeda R."/>
            <person name="Honda K."/>
            <person name="Sakurai N."/>
            <person name="Takahashi Y."/>
            <person name="Watada M."/>
            <person name="Katoh T."/>
            <person name="Gotoh A."/>
            <person name="Gotoh Y."/>
            <person name="Taniguchi I."/>
            <person name="Nakamura K."/>
            <person name="Hayashi T."/>
            <person name="Katayama T."/>
            <person name="Uemura T."/>
            <person name="Hattori Y."/>
        </authorList>
    </citation>
    <scope>NUCLEOTIDE SEQUENCE [LARGE SCALE GENOMIC DNA]</scope>
    <source>
        <strain evidence="3 4">SC-9</strain>
    </source>
</reference>
<dbReference type="Pfam" id="PF13638">
    <property type="entry name" value="PIN_4"/>
    <property type="match status" value="1"/>
</dbReference>
<accession>A0AAV5QQD6</accession>
<dbReference type="Proteomes" id="UP001360560">
    <property type="component" value="Unassembled WGS sequence"/>
</dbReference>
<feature type="region of interest" description="Disordered" evidence="1">
    <location>
        <begin position="782"/>
        <end position="825"/>
    </location>
</feature>
<comment type="caution">
    <text evidence="3">The sequence shown here is derived from an EMBL/GenBank/DDBJ whole genome shotgun (WGS) entry which is preliminary data.</text>
</comment>
<evidence type="ECO:0000313" key="3">
    <source>
        <dbReference type="EMBL" id="GMM36629.1"/>
    </source>
</evidence>
<evidence type="ECO:0000256" key="1">
    <source>
        <dbReference type="SAM" id="MobiDB-lite"/>
    </source>
</evidence>
<sequence length="1567" mass="177016">MFNPKAPKRGVDSTNFVNATNNQSDQKKRQNSQSNTQQQTLPKMPKKRGTINIGPSSSSAAQYQQEQKIMSGFIVDNDGPLNPSSGNIIGNQNAGSNAMPNPSLPASNGNINQAAGPVSLTGGASSTSLAETLQSCYTNILDLEKRNQQYNVMLNQAIFRLGQSVKQVIGLENDGSSDNNATIATGMMPNAGQTPSQQIPGVEVPVGNNPNDPSFIANQQLRLEHNRNLITQKHVGIQKTLVLAYANNLELLDAYYDFVLYSLRGGSSATDGGALSSNANPKSINNIFSGYQVLQVYKISRRLWIYGIINLLENMKNLITVVMAIPPNYHDLSMVGGANKQNKNNMIHLENELCVNFISHCFSLLSTLVEMNNNLTIEVDSDPNTLFNDLTSFSGNMADTDESIDNSKVLSTVSLIADFQNWWYEKIADLSRMSIALYPSSCIDWEASAEHWYLKAISGNYGHGKTYYHLATVQQPSASIDKNGNSSAFLNMTMDQSSMYGSNSPTNSATGNDISLEALFNLGKSVFVKDCFVPTGHYLRMVLDSMFAQSKISSYSLYESALVHLTCGNGTILIDKNKVTAVDNLSNWELIVLLYIRISKVLLVSNFNSSPELIKLVSNFSRTFGSIDFISGEDFPSFHDYSNPTNPLSPPSANTPISSTNPMSSIGSPMSLDPFANPNSITGGDNASRLWMAHSQNQYNHQAIKVSFFEKESSALGPHNINNTTKSMLIDKPSIKLLNFWFNKSGNLASINIWQLVGFGVLNFKNLFSILFELPIALKERQERKETKKNRKASTASLNNPENDSKDNQQAEPPVSSKPQTTTADLDSLLKDPYPIVTEMSTFKWYESLQFINKSSLELSFRMLKKFLNCPFKSVSTPHIIVWLYFLVALGKVMEKNPACEPVVLNTIFKKLFPWDSLVNYLNFWVNEARECFDFDDLKCGFNIMDDADENEFIFEQNLILQIKKMYALGHEGYLNYFNENETLIEVWKLWGSLWFDVISEKKNYLNLKFAGWKGKDFLSDYINKNEELLYILKPDLNSQDNIQRSHNTNNNYFRDLFSEGDNCDRTNHKINLELHEKETRFKREQDYKNGTFNSNAPSPERNDRRLFNSVEKERIKRILLVAIYISERFPQFGLRLTDRLFKLDVNPENDPEDITHPTANNSEEIHKNTLIFEFATDSRFTGLYESISDVNIFRETDPKFDINLFLKSKNNYEHVIEEKQAKNYMMDDDDKSMANSEYSKVDVSMNLVNNGFNPDADLDGSVMDETDSLLNYELARKALGVDGPSGNEALRDANEPDHLISPEMQSGERISPFDSVQSTPQMDGLTLPYVKFMGNITMDIDTSISYVTFDTNSWLKNCGKIYKIFKSCTLNDNVNLKLKIALPLLVYQELRSLRKSEDSFLSDSATRCVITIKNLYNDHTAYFKKKYGNSINKIRATHLLLLKPDGKITLNLHDPCDIPDQNLTFKAIDDSILQSVLNSSKIVRQNYIYMLKEKYQGNIDNESYLEFDNGHKKVNIQDLYVFKYNILITDTRPLRLKARSVTVNAYQCKWLFYNLEKINLEGACLD</sequence>
<dbReference type="InterPro" id="IPR002716">
    <property type="entry name" value="PIN_dom"/>
</dbReference>
<dbReference type="GeneID" id="90074604"/>
<proteinExistence type="predicted"/>
<organism evidence="3 4">
    <name type="scientific">Saccharomycopsis crataegensis</name>
    <dbReference type="NCBI Taxonomy" id="43959"/>
    <lineage>
        <taxon>Eukaryota</taxon>
        <taxon>Fungi</taxon>
        <taxon>Dikarya</taxon>
        <taxon>Ascomycota</taxon>
        <taxon>Saccharomycotina</taxon>
        <taxon>Saccharomycetes</taxon>
        <taxon>Saccharomycopsidaceae</taxon>
        <taxon>Saccharomycopsis</taxon>
    </lineage>
</organism>
<feature type="compositionally biased region" description="Polar residues" evidence="1">
    <location>
        <begin position="82"/>
        <end position="107"/>
    </location>
</feature>
<feature type="compositionally biased region" description="Polar residues" evidence="1">
    <location>
        <begin position="793"/>
        <end position="802"/>
    </location>
</feature>
<gene>
    <name evidence="3" type="ORF">DASC09_039540</name>
</gene>
<evidence type="ECO:0000259" key="2">
    <source>
        <dbReference type="Pfam" id="PF13638"/>
    </source>
</evidence>
<dbReference type="SUPFAM" id="SSF48452">
    <property type="entry name" value="TPR-like"/>
    <property type="match status" value="1"/>
</dbReference>
<feature type="compositionally biased region" description="Polar residues" evidence="1">
    <location>
        <begin position="12"/>
        <end position="24"/>
    </location>
</feature>
<name>A0AAV5QQD6_9ASCO</name>
<feature type="region of interest" description="Disordered" evidence="1">
    <location>
        <begin position="81"/>
        <end position="107"/>
    </location>
</feature>
<protein>
    <submittedName>
        <fullName evidence="3">Esl2 protein</fullName>
    </submittedName>
</protein>
<evidence type="ECO:0000313" key="4">
    <source>
        <dbReference type="Proteomes" id="UP001360560"/>
    </source>
</evidence>
<feature type="domain" description="PIN" evidence="2">
    <location>
        <begin position="1350"/>
        <end position="1547"/>
    </location>
</feature>
<dbReference type="EMBL" id="BTFZ01000011">
    <property type="protein sequence ID" value="GMM36629.1"/>
    <property type="molecule type" value="Genomic_DNA"/>
</dbReference>
<feature type="region of interest" description="Disordered" evidence="1">
    <location>
        <begin position="641"/>
        <end position="660"/>
    </location>
</feature>
<dbReference type="InterPro" id="IPR011990">
    <property type="entry name" value="TPR-like_helical_dom_sf"/>
</dbReference>
<dbReference type="RefSeq" id="XP_064853625.1">
    <property type="nucleotide sequence ID" value="XM_064997553.1"/>
</dbReference>
<keyword evidence="4" id="KW-1185">Reference proteome</keyword>
<feature type="region of interest" description="Disordered" evidence="1">
    <location>
        <begin position="1"/>
        <end position="64"/>
    </location>
</feature>
<feature type="compositionally biased region" description="Low complexity" evidence="1">
    <location>
        <begin position="31"/>
        <end position="40"/>
    </location>
</feature>
<dbReference type="Gene3D" id="3.40.50.1010">
    <property type="entry name" value="5'-nuclease"/>
    <property type="match status" value="1"/>
</dbReference>